<dbReference type="GeneID" id="81408295"/>
<keyword evidence="2" id="KW-1185">Reference proteome</keyword>
<organism evidence="1 2">
    <name type="scientific">Penicillium bovifimosum</name>
    <dbReference type="NCBI Taxonomy" id="126998"/>
    <lineage>
        <taxon>Eukaryota</taxon>
        <taxon>Fungi</taxon>
        <taxon>Dikarya</taxon>
        <taxon>Ascomycota</taxon>
        <taxon>Pezizomycotina</taxon>
        <taxon>Eurotiomycetes</taxon>
        <taxon>Eurotiomycetidae</taxon>
        <taxon>Eurotiales</taxon>
        <taxon>Aspergillaceae</taxon>
        <taxon>Penicillium</taxon>
    </lineage>
</organism>
<protein>
    <submittedName>
        <fullName evidence="1">Uncharacterized protein</fullName>
    </submittedName>
</protein>
<dbReference type="RefSeq" id="XP_056518955.1">
    <property type="nucleotide sequence ID" value="XM_056669125.1"/>
</dbReference>
<reference evidence="1" key="1">
    <citation type="submission" date="2022-11" db="EMBL/GenBank/DDBJ databases">
        <authorList>
            <person name="Petersen C."/>
        </authorList>
    </citation>
    <scope>NUCLEOTIDE SEQUENCE</scope>
    <source>
        <strain evidence="1">IBT 22155</strain>
    </source>
</reference>
<reference evidence="1" key="2">
    <citation type="journal article" date="2023" name="IMA Fungus">
        <title>Comparative genomic study of the Penicillium genus elucidates a diverse pangenome and 15 lateral gene transfer events.</title>
        <authorList>
            <person name="Petersen C."/>
            <person name="Sorensen T."/>
            <person name="Nielsen M.R."/>
            <person name="Sondergaard T.E."/>
            <person name="Sorensen J.L."/>
            <person name="Fitzpatrick D.A."/>
            <person name="Frisvad J.C."/>
            <person name="Nielsen K.L."/>
        </authorList>
    </citation>
    <scope>NUCLEOTIDE SEQUENCE</scope>
    <source>
        <strain evidence="1">IBT 22155</strain>
    </source>
</reference>
<dbReference type="Proteomes" id="UP001149079">
    <property type="component" value="Unassembled WGS sequence"/>
</dbReference>
<dbReference type="Pfam" id="PF11913">
    <property type="entry name" value="DUF3431"/>
    <property type="match status" value="1"/>
</dbReference>
<proteinExistence type="predicted"/>
<dbReference type="PANTHER" id="PTHR37490:SF3">
    <property type="entry name" value="DUF3431 DOMAIN CONTAINING PROTEIN"/>
    <property type="match status" value="1"/>
</dbReference>
<dbReference type="EMBL" id="JAPQKL010000006">
    <property type="protein sequence ID" value="KAJ5124556.1"/>
    <property type="molecule type" value="Genomic_DNA"/>
</dbReference>
<sequence length="409" mass="47036">MLLPRRPVILFGVCFFLIILLTVRSLSRPWHEVPQVIGLGDLIPSSSNTTALWNTTRGHTNDDLFAPPPRFFPGTPKPPGHKYSKVLVVTRTKEEDTDWIAEELPDWERAIYVADDPSAPLHPPKNKGHEVMIYLTYIIDHYDKLPDVAVFMHSHQFAWHNDVLFGGDAAQLLRSLNLNRVIREGYMNTRCGFGPGCPAWMHPGAVEEDETKQEEIMLARAWGELFPDQQIPSVLSQPCCAQFALSRERIRSIPRARFVYYRDWLLSTELSDYITGRIWEYLWQYIFTGEAVLCPNENVCLCDGYGFCFGGPDEWQAYRDAEAQRDKLQHEFDDWLWVSDEMALAFGAEPDETSNPEHTMTETGDYLINRLQDKEREAFSMLSSALERGRNPKYRALEAGRPWKEGDGF</sequence>
<dbReference type="AlphaFoldDB" id="A0A9W9KXN7"/>
<comment type="caution">
    <text evidence="1">The sequence shown here is derived from an EMBL/GenBank/DDBJ whole genome shotgun (WGS) entry which is preliminary data.</text>
</comment>
<accession>A0A9W9KXN7</accession>
<dbReference type="InterPro" id="IPR021838">
    <property type="entry name" value="DUF3431"/>
</dbReference>
<name>A0A9W9KXN7_9EURO</name>
<evidence type="ECO:0000313" key="2">
    <source>
        <dbReference type="Proteomes" id="UP001149079"/>
    </source>
</evidence>
<dbReference type="OrthoDB" id="426718at2759"/>
<dbReference type="PANTHER" id="PTHR37490">
    <property type="entry name" value="EXPRESSED PROTEIN"/>
    <property type="match status" value="1"/>
</dbReference>
<evidence type="ECO:0000313" key="1">
    <source>
        <dbReference type="EMBL" id="KAJ5124556.1"/>
    </source>
</evidence>
<gene>
    <name evidence="1" type="ORF">N7515_008381</name>
</gene>